<feature type="region of interest" description="Disordered" evidence="2">
    <location>
        <begin position="1034"/>
        <end position="1083"/>
    </location>
</feature>
<accession>A0ABP1NGM8</accession>
<dbReference type="InterPro" id="IPR038923">
    <property type="entry name" value="Centrobin"/>
</dbReference>
<evidence type="ECO:0008006" key="5">
    <source>
        <dbReference type="Google" id="ProtNLM"/>
    </source>
</evidence>
<evidence type="ECO:0000313" key="4">
    <source>
        <dbReference type="Proteomes" id="UP001642520"/>
    </source>
</evidence>
<evidence type="ECO:0000313" key="3">
    <source>
        <dbReference type="EMBL" id="CAL7940168.1"/>
    </source>
</evidence>
<dbReference type="PANTHER" id="PTHR34439:SF1">
    <property type="entry name" value="CENTROBIN"/>
    <property type="match status" value="1"/>
</dbReference>
<sequence length="1083" mass="123750">MMSDSDDTDVLLLIPPDLFLVPSSSESDVSSNQAKTEHSSKRTGVISELVEHMQTLESRISAIESKDTSLDATFLNNSLESQTHTNTTAKFKQALPKIRFCASENCSLQNTPVKPRQSLSVPSTPNSHPLSNHINFHQNDIKLGCRLPVSTDTNAINANERDKNKHDLLMPKSSVVVPSTACNVGLPHVTVTSCGRELCSCPVNCCMNRSNMYVKPSFNQLHSMPCTSTLPSVSEQPHSKAIIQEMELSEVDELLQEMEATELELSKRINRVSAHHCLKEQNCMLSSESNDSFRNLSYGAAYKHSNNRRLEFEPQDSNHHHDFLPITSKKKSDIFADISLPYNDSFHMNETDKMISEFKTWEKNVQNQPPKTGDVESALTNLNSIDKPVLKTNDAEKKETVAQQTPLSAENVNSASSINVHETQTHPVHKKLDITTSHNESTQCNTASSTKSVEHNILRLLDPYKMLQQNGHVQYAKPAHDLPLPKSSAHASTNTEFLPRKSQRLLSLSDFWDNNGHKTQEEIHRIKLEEEKFRREHCEHLIQELQKRLLEQQEKVAVALRVDNEKNELIAQFHNAWSKLKQQVHVLENEYNALQANLKNITEKHQSEISEFQSQIKRCEGELSKALDLAAGYKEKNDIATKEKVELLKDHADELENYKSFVQEAESRCDKLKIEYSKLLEKNQQTEETLKSLHQELGKERLKGGEVRNEMDVIHKALDTCEAELIVLRQEKENLQLKLKEENSRNSILEQKNSSLHSALDDAKKAEKLARDETKFLAGQKDKIRSELQEIYQKQVDEVVKVKLQEFQTQLDAAESEFLEELKNRQQVIAECAARKIKDIIDKHRLEINLLEEKHKEEKRLCELQLAEALQKASFLESQLHSQRATKSQLAEQLHSVMQKQWQQALQIISGGNMENLTPLQKIHAEKLFESRVPKKSESMPNCCAKVSQEPIKLSSHENCSDANNFRDQNERIRAMMSSLDDTPVTSRRESKDDIRKYVKMIAEMQQTREDFSKIRENIASPPLVCREVPRKHYLKKESSSREEDSIVWQAASETTQDTSEFMSIPQRMSTKGDQQKNKPPWK</sequence>
<evidence type="ECO:0000256" key="1">
    <source>
        <dbReference type="SAM" id="Coils"/>
    </source>
</evidence>
<dbReference type="EMBL" id="CAXAJV020001290">
    <property type="protein sequence ID" value="CAL7940168.1"/>
    <property type="molecule type" value="Genomic_DNA"/>
</dbReference>
<reference evidence="3 4" key="1">
    <citation type="submission" date="2024-08" db="EMBL/GenBank/DDBJ databases">
        <authorList>
            <person name="Will J Nash"/>
            <person name="Angela Man"/>
            <person name="Seanna McTaggart"/>
            <person name="Kendall Baker"/>
            <person name="Tom Barker"/>
            <person name="Leah Catchpole"/>
            <person name="Alex Durrant"/>
            <person name="Karim Gharbi"/>
            <person name="Naomi Irish"/>
            <person name="Gemy Kaithakottil"/>
            <person name="Debby Ku"/>
            <person name="Aaliyah Providence"/>
            <person name="Felix Shaw"/>
            <person name="David Swarbreck"/>
            <person name="Chris Watkins"/>
            <person name="Ann M. McCartney"/>
            <person name="Giulio Formenti"/>
            <person name="Alice Mouton"/>
            <person name="Noel Vella"/>
            <person name="Bjorn M von Reumont"/>
            <person name="Adriana Vella"/>
            <person name="Wilfried Haerty"/>
        </authorList>
    </citation>
    <scope>NUCLEOTIDE SEQUENCE [LARGE SCALE GENOMIC DNA]</scope>
</reference>
<proteinExistence type="predicted"/>
<protein>
    <recommendedName>
        <fullName evidence="5">Centrobin</fullName>
    </recommendedName>
</protein>
<gene>
    <name evidence="3" type="ORF">XYLVIOL_LOCUS4352</name>
</gene>
<name>A0ABP1NGM8_XYLVO</name>
<feature type="coiled-coil region" evidence="1">
    <location>
        <begin position="648"/>
        <end position="752"/>
    </location>
</feature>
<dbReference type="PANTHER" id="PTHR34439">
    <property type="entry name" value="CENTROBIN"/>
    <property type="match status" value="1"/>
</dbReference>
<keyword evidence="4" id="KW-1185">Reference proteome</keyword>
<feature type="coiled-coil region" evidence="1">
    <location>
        <begin position="244"/>
        <end position="271"/>
    </location>
</feature>
<comment type="caution">
    <text evidence="3">The sequence shown here is derived from an EMBL/GenBank/DDBJ whole genome shotgun (WGS) entry which is preliminary data.</text>
</comment>
<dbReference type="Gene3D" id="1.20.5.1700">
    <property type="match status" value="1"/>
</dbReference>
<feature type="coiled-coil region" evidence="1">
    <location>
        <begin position="528"/>
        <end position="622"/>
    </location>
</feature>
<keyword evidence="1" id="KW-0175">Coiled coil</keyword>
<feature type="compositionally biased region" description="Basic and acidic residues" evidence="2">
    <location>
        <begin position="1034"/>
        <end position="1045"/>
    </location>
</feature>
<feature type="compositionally biased region" description="Polar residues" evidence="2">
    <location>
        <begin position="1052"/>
        <end position="1073"/>
    </location>
</feature>
<evidence type="ECO:0000256" key="2">
    <source>
        <dbReference type="SAM" id="MobiDB-lite"/>
    </source>
</evidence>
<dbReference type="Proteomes" id="UP001642520">
    <property type="component" value="Unassembled WGS sequence"/>
</dbReference>
<feature type="coiled-coil region" evidence="1">
    <location>
        <begin position="804"/>
        <end position="872"/>
    </location>
</feature>
<organism evidence="3 4">
    <name type="scientific">Xylocopa violacea</name>
    <name type="common">Violet carpenter bee</name>
    <name type="synonym">Apis violacea</name>
    <dbReference type="NCBI Taxonomy" id="135666"/>
    <lineage>
        <taxon>Eukaryota</taxon>
        <taxon>Metazoa</taxon>
        <taxon>Ecdysozoa</taxon>
        <taxon>Arthropoda</taxon>
        <taxon>Hexapoda</taxon>
        <taxon>Insecta</taxon>
        <taxon>Pterygota</taxon>
        <taxon>Neoptera</taxon>
        <taxon>Endopterygota</taxon>
        <taxon>Hymenoptera</taxon>
        <taxon>Apocrita</taxon>
        <taxon>Aculeata</taxon>
        <taxon>Apoidea</taxon>
        <taxon>Anthophila</taxon>
        <taxon>Apidae</taxon>
        <taxon>Xylocopa</taxon>
        <taxon>Xylocopa</taxon>
    </lineage>
</organism>